<keyword evidence="3" id="KW-1185">Reference proteome</keyword>
<feature type="chain" id="PRO_5038372029" description="Lipoprotein" evidence="1">
    <location>
        <begin position="22"/>
        <end position="133"/>
    </location>
</feature>
<dbReference type="AlphaFoldDB" id="A0A7W3P847"/>
<dbReference type="EMBL" id="JACGXA010000001">
    <property type="protein sequence ID" value="MBA8802185.1"/>
    <property type="molecule type" value="Genomic_DNA"/>
</dbReference>
<accession>A0A7W3P847</accession>
<dbReference type="RefSeq" id="WP_182536469.1">
    <property type="nucleotide sequence ID" value="NZ_JACGXA010000001.1"/>
</dbReference>
<proteinExistence type="predicted"/>
<evidence type="ECO:0000256" key="1">
    <source>
        <dbReference type="SAM" id="SignalP"/>
    </source>
</evidence>
<sequence length="133" mass="14014">MDRRRPSRVSRAVAAATALLAASCASDSSTSSCPTPPTPTGPCADLLFGGRLYDEWRPVDRPAILAEVGNSTYPACNVTTCGGDPFEGFGATDVWQLDGVDPTRAVIGLREGTHTYVVFVRRGVDPESLPTGD</sequence>
<evidence type="ECO:0000313" key="3">
    <source>
        <dbReference type="Proteomes" id="UP000580910"/>
    </source>
</evidence>
<keyword evidence="1" id="KW-0732">Signal</keyword>
<protein>
    <recommendedName>
        <fullName evidence="4">Lipoprotein</fullName>
    </recommendedName>
</protein>
<dbReference type="Proteomes" id="UP000580910">
    <property type="component" value="Unassembled WGS sequence"/>
</dbReference>
<reference evidence="2 3" key="1">
    <citation type="submission" date="2020-07" db="EMBL/GenBank/DDBJ databases">
        <title>Sequencing the genomes of 1000 actinobacteria strains.</title>
        <authorList>
            <person name="Klenk H.-P."/>
        </authorList>
    </citation>
    <scope>NUCLEOTIDE SEQUENCE [LARGE SCALE GENOMIC DNA]</scope>
    <source>
        <strain evidence="2 3">DSM 21349</strain>
    </source>
</reference>
<gene>
    <name evidence="2" type="ORF">FB382_000476</name>
</gene>
<comment type="caution">
    <text evidence="2">The sequence shown here is derived from an EMBL/GenBank/DDBJ whole genome shotgun (WGS) entry which is preliminary data.</text>
</comment>
<evidence type="ECO:0000313" key="2">
    <source>
        <dbReference type="EMBL" id="MBA8802185.1"/>
    </source>
</evidence>
<dbReference type="PROSITE" id="PS51257">
    <property type="entry name" value="PROKAR_LIPOPROTEIN"/>
    <property type="match status" value="1"/>
</dbReference>
<name>A0A7W3P847_9ACTN</name>
<feature type="signal peptide" evidence="1">
    <location>
        <begin position="1"/>
        <end position="21"/>
    </location>
</feature>
<evidence type="ECO:0008006" key="4">
    <source>
        <dbReference type="Google" id="ProtNLM"/>
    </source>
</evidence>
<organism evidence="2 3">
    <name type="scientific">Nocardioides ginsengisegetis</name>
    <dbReference type="NCBI Taxonomy" id="661491"/>
    <lineage>
        <taxon>Bacteria</taxon>
        <taxon>Bacillati</taxon>
        <taxon>Actinomycetota</taxon>
        <taxon>Actinomycetes</taxon>
        <taxon>Propionibacteriales</taxon>
        <taxon>Nocardioidaceae</taxon>
        <taxon>Nocardioides</taxon>
    </lineage>
</organism>